<name>A0ACC2S6J6_9FUNG</name>
<keyword evidence="2" id="KW-1185">Reference proteome</keyword>
<dbReference type="EMBL" id="QTSX02005750">
    <property type="protein sequence ID" value="KAJ9058008.1"/>
    <property type="molecule type" value="Genomic_DNA"/>
</dbReference>
<accession>A0ACC2S6J6</accession>
<reference evidence="1" key="1">
    <citation type="submission" date="2022-04" db="EMBL/GenBank/DDBJ databases">
        <title>Genome of the entomopathogenic fungus Entomophthora muscae.</title>
        <authorList>
            <person name="Elya C."/>
            <person name="Lovett B.R."/>
            <person name="Lee E."/>
            <person name="Macias A.M."/>
            <person name="Hajek A.E."/>
            <person name="De Bivort B.L."/>
            <person name="Kasson M.T."/>
            <person name="De Fine Licht H.H."/>
            <person name="Stajich J.E."/>
        </authorList>
    </citation>
    <scope>NUCLEOTIDE SEQUENCE</scope>
    <source>
        <strain evidence="1">Berkeley</strain>
    </source>
</reference>
<evidence type="ECO:0000313" key="1">
    <source>
        <dbReference type="EMBL" id="KAJ9058008.1"/>
    </source>
</evidence>
<sequence length="165" mass="18687">MQNQHPEQGRTSLFISNNVTLNSHHPLLSCSRPPSLCKSDEPQVEQVGPSIIKGCIKETPMYKTNYKNIHGFNTVNTQMKEMVPETKVVKSYRTVEQVVKDVVPEFKTVQCLRPEYRTVTTQVPYTKSIPYKVKSMATGALPPKIIDEPKIMETHHSHPCSHSEA</sequence>
<gene>
    <name evidence="1" type="ORF">DSO57_1017002</name>
</gene>
<proteinExistence type="predicted"/>
<evidence type="ECO:0000313" key="2">
    <source>
        <dbReference type="Proteomes" id="UP001165960"/>
    </source>
</evidence>
<organism evidence="1 2">
    <name type="scientific">Entomophthora muscae</name>
    <dbReference type="NCBI Taxonomy" id="34485"/>
    <lineage>
        <taxon>Eukaryota</taxon>
        <taxon>Fungi</taxon>
        <taxon>Fungi incertae sedis</taxon>
        <taxon>Zoopagomycota</taxon>
        <taxon>Entomophthoromycotina</taxon>
        <taxon>Entomophthoromycetes</taxon>
        <taxon>Entomophthorales</taxon>
        <taxon>Entomophthoraceae</taxon>
        <taxon>Entomophthora</taxon>
    </lineage>
</organism>
<comment type="caution">
    <text evidence="1">The sequence shown here is derived from an EMBL/GenBank/DDBJ whole genome shotgun (WGS) entry which is preliminary data.</text>
</comment>
<protein>
    <submittedName>
        <fullName evidence="1">Uncharacterized protein</fullName>
    </submittedName>
</protein>
<dbReference type="Proteomes" id="UP001165960">
    <property type="component" value="Unassembled WGS sequence"/>
</dbReference>